<dbReference type="InterPro" id="IPR009072">
    <property type="entry name" value="Histone-fold"/>
</dbReference>
<evidence type="ECO:0000256" key="3">
    <source>
        <dbReference type="ARBA" id="ARBA00023125"/>
    </source>
</evidence>
<feature type="region of interest" description="Disordered" evidence="5">
    <location>
        <begin position="137"/>
        <end position="168"/>
    </location>
</feature>
<dbReference type="Gene3D" id="1.10.20.10">
    <property type="entry name" value="Histone, subunit A"/>
    <property type="match status" value="1"/>
</dbReference>
<comment type="caution">
    <text evidence="7">The sequence shown here is derived from an EMBL/GenBank/DDBJ whole genome shotgun (WGS) entry which is preliminary data.</text>
</comment>
<feature type="domain" description="Transcription factor CBF/NF-Y/archaeal histone" evidence="6">
    <location>
        <begin position="301"/>
        <end position="365"/>
    </location>
</feature>
<dbReference type="AlphaFoldDB" id="A0AAD8PFI6"/>
<evidence type="ECO:0000313" key="8">
    <source>
        <dbReference type="Proteomes" id="UP001230268"/>
    </source>
</evidence>
<dbReference type="GO" id="GO:0046982">
    <property type="term" value="F:protein heterodimerization activity"/>
    <property type="evidence" value="ECO:0007669"/>
    <property type="project" value="InterPro"/>
</dbReference>
<dbReference type="InterPro" id="IPR027113">
    <property type="entry name" value="Transc_fact_NFYB/HAP3"/>
</dbReference>
<protein>
    <recommendedName>
        <fullName evidence="6">Transcription factor CBF/NF-Y/archaeal histone domain-containing protein</fullName>
    </recommendedName>
</protein>
<organism evidence="7 8">
    <name type="scientific">Babesia gibsoni</name>
    <dbReference type="NCBI Taxonomy" id="33632"/>
    <lineage>
        <taxon>Eukaryota</taxon>
        <taxon>Sar</taxon>
        <taxon>Alveolata</taxon>
        <taxon>Apicomplexa</taxon>
        <taxon>Aconoidasida</taxon>
        <taxon>Piroplasmida</taxon>
        <taxon>Babesiidae</taxon>
        <taxon>Babesia</taxon>
    </lineage>
</organism>
<keyword evidence="4" id="KW-0804">Transcription</keyword>
<evidence type="ECO:0000256" key="4">
    <source>
        <dbReference type="ARBA" id="ARBA00023163"/>
    </source>
</evidence>
<feature type="compositionally biased region" description="Basic and acidic residues" evidence="5">
    <location>
        <begin position="154"/>
        <end position="168"/>
    </location>
</feature>
<dbReference type="CDD" id="cd22907">
    <property type="entry name" value="HFD_NFYB"/>
    <property type="match status" value="1"/>
</dbReference>
<dbReference type="PRINTS" id="PR00615">
    <property type="entry name" value="CCAATSUBUNTA"/>
</dbReference>
<dbReference type="PANTHER" id="PTHR11064:SF9">
    <property type="entry name" value="NUCLEAR TRANSCRIPTION FACTOR Y SUBUNIT BETA"/>
    <property type="match status" value="1"/>
</dbReference>
<keyword evidence="3" id="KW-0238">DNA-binding</keyword>
<comment type="similarity">
    <text evidence="1">Belongs to the NFYB/HAP3 subunit family.</text>
</comment>
<evidence type="ECO:0000256" key="5">
    <source>
        <dbReference type="SAM" id="MobiDB-lite"/>
    </source>
</evidence>
<keyword evidence="2" id="KW-0805">Transcription regulation</keyword>
<dbReference type="GO" id="GO:0001228">
    <property type="term" value="F:DNA-binding transcription activator activity, RNA polymerase II-specific"/>
    <property type="evidence" value="ECO:0007669"/>
    <property type="project" value="InterPro"/>
</dbReference>
<name>A0AAD8PFI6_BABGI</name>
<accession>A0AAD8PFI6</accession>
<evidence type="ECO:0000256" key="1">
    <source>
        <dbReference type="ARBA" id="ARBA00009053"/>
    </source>
</evidence>
<evidence type="ECO:0000313" key="7">
    <source>
        <dbReference type="EMBL" id="KAK1444334.1"/>
    </source>
</evidence>
<dbReference type="InterPro" id="IPR003958">
    <property type="entry name" value="CBFA_NFYB_domain"/>
</dbReference>
<proteinExistence type="inferred from homology"/>
<dbReference type="GO" id="GO:0000978">
    <property type="term" value="F:RNA polymerase II cis-regulatory region sequence-specific DNA binding"/>
    <property type="evidence" value="ECO:0007669"/>
    <property type="project" value="TreeGrafter"/>
</dbReference>
<dbReference type="EMBL" id="JAVEPI010000001">
    <property type="protein sequence ID" value="KAK1444334.1"/>
    <property type="molecule type" value="Genomic_DNA"/>
</dbReference>
<keyword evidence="8" id="KW-1185">Reference proteome</keyword>
<dbReference type="Proteomes" id="UP001230268">
    <property type="component" value="Unassembled WGS sequence"/>
</dbReference>
<evidence type="ECO:0000259" key="6">
    <source>
        <dbReference type="Pfam" id="PF00808"/>
    </source>
</evidence>
<gene>
    <name evidence="7" type="ORF">BgAZ_102400</name>
</gene>
<dbReference type="Pfam" id="PF00808">
    <property type="entry name" value="CBFD_NFYB_HMF"/>
    <property type="match status" value="1"/>
</dbReference>
<reference evidence="7" key="1">
    <citation type="submission" date="2023-08" db="EMBL/GenBank/DDBJ databases">
        <title>Draft sequence of the Babesia gibsoni genome.</title>
        <authorList>
            <person name="Yamagishi J.Y."/>
            <person name="Xuan X.X."/>
        </authorList>
    </citation>
    <scope>NUCLEOTIDE SEQUENCE</scope>
    <source>
        <strain evidence="7">Azabu</strain>
    </source>
</reference>
<dbReference type="SUPFAM" id="SSF47113">
    <property type="entry name" value="Histone-fold"/>
    <property type="match status" value="1"/>
</dbReference>
<dbReference type="GO" id="GO:0016602">
    <property type="term" value="C:CCAAT-binding factor complex"/>
    <property type="evidence" value="ECO:0007669"/>
    <property type="project" value="InterPro"/>
</dbReference>
<feature type="region of interest" description="Disordered" evidence="5">
    <location>
        <begin position="1"/>
        <end position="44"/>
    </location>
</feature>
<dbReference type="PANTHER" id="PTHR11064">
    <property type="entry name" value="CCAAT-BINDING TRANSCRIPTION FACTOR-RELATED"/>
    <property type="match status" value="1"/>
</dbReference>
<sequence length="402" mass="44768">MFEGDPSESPPGRPADSMLHPYIEPGKDLDYGETSGHTNSNKERYVDTWTGEHPQYPESYGKAKGVTFKEAPVTHDVAYVGFKPTSQTSDQEDYLPSGSYPGVTPSSSFYPEEGRNNYEYAGCILASDGYGRLLTTTTTNTTTNTSGIEPSYTTKDEYSTRESENRESYYTEEQGHLQYEYGYGGGNATTVNRNLSSHDSYTGQSSLHSLSPHHAYIDESLVDVYKRDKPMAAPSLHTGEIVDTPSYVSRNQVSPKGDSHALLTYGGSPFTKHTDSEYDSASQGDVSFAAFERRDVENEISLPIANIGRVMKSVLPGSAKIAKHAKDIVRDCVTEFIMFISSEASDICTNERRKTLSADDIMSAMNSLGFEHYNEALRSYHCRLREREQSRVMDQYIPDEEE</sequence>
<evidence type="ECO:0000256" key="2">
    <source>
        <dbReference type="ARBA" id="ARBA00023015"/>
    </source>
</evidence>